<reference evidence="4 5" key="1">
    <citation type="journal article" date="2013" name="Genome Biol.">
        <title>Genome of Acanthamoeba castellanii highlights extensive lateral gene transfer and early evolution of tyrosine kinase signaling.</title>
        <authorList>
            <person name="Clarke M."/>
            <person name="Lohan A.J."/>
            <person name="Liu B."/>
            <person name="Lagkouvardos I."/>
            <person name="Roy S."/>
            <person name="Zafar N."/>
            <person name="Bertelli C."/>
            <person name="Schilde C."/>
            <person name="Kianianmomeni A."/>
            <person name="Burglin T.R."/>
            <person name="Frech C."/>
            <person name="Turcotte B."/>
            <person name="Kopec K.O."/>
            <person name="Synnott J.M."/>
            <person name="Choo C."/>
            <person name="Paponov I."/>
            <person name="Finkler A."/>
            <person name="Soon Heng Tan C."/>
            <person name="Hutchins A.P."/>
            <person name="Weinmeier T."/>
            <person name="Rattei T."/>
            <person name="Chu J.S."/>
            <person name="Gimenez G."/>
            <person name="Irimia M."/>
            <person name="Rigden D.J."/>
            <person name="Fitzpatrick D.A."/>
            <person name="Lorenzo-Morales J."/>
            <person name="Bateman A."/>
            <person name="Chiu C.H."/>
            <person name="Tang P."/>
            <person name="Hegemann P."/>
            <person name="Fromm H."/>
            <person name="Raoult D."/>
            <person name="Greub G."/>
            <person name="Miranda-Saavedra D."/>
            <person name="Chen N."/>
            <person name="Nash P."/>
            <person name="Ginger M.L."/>
            <person name="Horn M."/>
            <person name="Schaap P."/>
            <person name="Caler L."/>
            <person name="Loftus B."/>
        </authorList>
    </citation>
    <scope>NUCLEOTIDE SEQUENCE [LARGE SCALE GENOMIC DNA]</scope>
    <source>
        <strain evidence="4 5">Neff</strain>
    </source>
</reference>
<dbReference type="GeneID" id="14922950"/>
<feature type="compositionally biased region" description="Basic and acidic residues" evidence="1">
    <location>
        <begin position="113"/>
        <end position="141"/>
    </location>
</feature>
<proteinExistence type="predicted"/>
<dbReference type="OrthoDB" id="20463at2759"/>
<dbReference type="Pfam" id="PF00789">
    <property type="entry name" value="UBX"/>
    <property type="match status" value="1"/>
</dbReference>
<feature type="compositionally biased region" description="Low complexity" evidence="1">
    <location>
        <begin position="142"/>
        <end position="163"/>
    </location>
</feature>
<keyword evidence="5" id="KW-1185">Reference proteome</keyword>
<name>L8HA14_ACACF</name>
<dbReference type="GO" id="GO:0005783">
    <property type="term" value="C:endoplasmic reticulum"/>
    <property type="evidence" value="ECO:0007669"/>
    <property type="project" value="TreeGrafter"/>
</dbReference>
<evidence type="ECO:0000259" key="3">
    <source>
        <dbReference type="PROSITE" id="PS50033"/>
    </source>
</evidence>
<dbReference type="InterPro" id="IPR001012">
    <property type="entry name" value="UBX_dom"/>
</dbReference>
<evidence type="ECO:0000313" key="4">
    <source>
        <dbReference type="EMBL" id="ELR22030.1"/>
    </source>
</evidence>
<dbReference type="PANTHER" id="PTHR46424:SF1">
    <property type="entry name" value="UBX DOMAIN-CONTAINING PROTEIN 4"/>
    <property type="match status" value="1"/>
</dbReference>
<evidence type="ECO:0000259" key="2">
    <source>
        <dbReference type="PROSITE" id="PS50030"/>
    </source>
</evidence>
<dbReference type="SUPFAM" id="SSF57850">
    <property type="entry name" value="RING/U-box"/>
    <property type="match status" value="1"/>
</dbReference>
<dbReference type="AlphaFoldDB" id="L8HA14"/>
<dbReference type="EMBL" id="KB007890">
    <property type="protein sequence ID" value="ELR22030.1"/>
    <property type="molecule type" value="Genomic_DNA"/>
</dbReference>
<dbReference type="PROSITE" id="PS50030">
    <property type="entry name" value="UBA"/>
    <property type="match status" value="1"/>
</dbReference>
<feature type="domain" description="UBX" evidence="3">
    <location>
        <begin position="164"/>
        <end position="244"/>
    </location>
</feature>
<dbReference type="PANTHER" id="PTHR46424">
    <property type="entry name" value="UBX DOMAIN-CONTAINING PROTEIN 4"/>
    <property type="match status" value="1"/>
</dbReference>
<dbReference type="InterPro" id="IPR015940">
    <property type="entry name" value="UBA"/>
</dbReference>
<evidence type="ECO:0000256" key="1">
    <source>
        <dbReference type="SAM" id="MobiDB-lite"/>
    </source>
</evidence>
<protein>
    <submittedName>
        <fullName evidence="4">UBX domain containing protein</fullName>
    </submittedName>
</protein>
<feature type="domain" description="UBA" evidence="2">
    <location>
        <begin position="10"/>
        <end position="51"/>
    </location>
</feature>
<dbReference type="InterPro" id="IPR013083">
    <property type="entry name" value="Znf_RING/FYVE/PHD"/>
</dbReference>
<accession>L8HA14</accession>
<dbReference type="SMART" id="SM00166">
    <property type="entry name" value="UBX"/>
    <property type="match status" value="1"/>
</dbReference>
<evidence type="ECO:0000313" key="5">
    <source>
        <dbReference type="Proteomes" id="UP000011083"/>
    </source>
</evidence>
<dbReference type="Gene3D" id="3.10.20.90">
    <property type="entry name" value="Phosphatidylinositol 3-kinase Catalytic Subunit, Chain A, domain 1"/>
    <property type="match status" value="1"/>
</dbReference>
<dbReference type="InterPro" id="IPR029071">
    <property type="entry name" value="Ubiquitin-like_domsf"/>
</dbReference>
<dbReference type="VEuPathDB" id="AmoebaDB:ACA1_157720"/>
<organism evidence="4 5">
    <name type="scientific">Acanthamoeba castellanii (strain ATCC 30010 / Neff)</name>
    <dbReference type="NCBI Taxonomy" id="1257118"/>
    <lineage>
        <taxon>Eukaryota</taxon>
        <taxon>Amoebozoa</taxon>
        <taxon>Discosea</taxon>
        <taxon>Longamoebia</taxon>
        <taxon>Centramoebida</taxon>
        <taxon>Acanthamoebidae</taxon>
        <taxon>Acanthamoeba</taxon>
    </lineage>
</organism>
<dbReference type="InterPro" id="IPR009060">
    <property type="entry name" value="UBA-like_sf"/>
</dbReference>
<dbReference type="Gene3D" id="3.30.40.10">
    <property type="entry name" value="Zinc/RING finger domain, C3HC4 (zinc finger)"/>
    <property type="match status" value="1"/>
</dbReference>
<gene>
    <name evidence="4" type="ORF">ACA1_157720</name>
</gene>
<sequence length="373" mass="40402">MATTLRLGKSHYEALLPQLEEMGWSSADAHQALQATGARDLASAIDWLVARPASGEGGVVEPTPYQAPPAVVVPVPASSSLSAPSAALAPVAPAGGAEKSEYERKQRELELRKAREEKRRKEEEQRRIKEHIKDMKLDRRAPVPTASGSAPSTPTPAASASAASSSPVALLQIRLPTGTTVKHEFASTDTLGAVYEFVSQSTGRDVANFLLLQPGIPKVEYPIETALTTTLAQAELVPRGSITVMNREDKGVVRGAEAEPAMHFRRVRYRHAGDDDDEDEGELNADAVDTDAMSYEQLLALEERIGEVGKGLSKQVLATLPTFTYDSSVSVLGDPMCAFCLSDYDTGNILRKLPCGHAFHKARRFIFYFINFI</sequence>
<dbReference type="SUPFAM" id="SSF46934">
    <property type="entry name" value="UBA-like"/>
    <property type="match status" value="1"/>
</dbReference>
<feature type="region of interest" description="Disordered" evidence="1">
    <location>
        <begin position="113"/>
        <end position="163"/>
    </location>
</feature>
<dbReference type="Gene3D" id="1.10.8.10">
    <property type="entry name" value="DNA helicase RuvA subunit, C-terminal domain"/>
    <property type="match status" value="1"/>
</dbReference>
<dbReference type="KEGG" id="acan:ACA1_157720"/>
<dbReference type="Proteomes" id="UP000011083">
    <property type="component" value="Unassembled WGS sequence"/>
</dbReference>
<dbReference type="CDD" id="cd01767">
    <property type="entry name" value="UBX"/>
    <property type="match status" value="1"/>
</dbReference>
<dbReference type="RefSeq" id="XP_004348488.1">
    <property type="nucleotide sequence ID" value="XM_004348438.1"/>
</dbReference>
<dbReference type="GO" id="GO:0036503">
    <property type="term" value="P:ERAD pathway"/>
    <property type="evidence" value="ECO:0007669"/>
    <property type="project" value="TreeGrafter"/>
</dbReference>
<dbReference type="STRING" id="1257118.L8HA14"/>
<dbReference type="PROSITE" id="PS50033">
    <property type="entry name" value="UBX"/>
    <property type="match status" value="1"/>
</dbReference>
<dbReference type="Pfam" id="PF22562">
    <property type="entry name" value="UBA_7"/>
    <property type="match status" value="1"/>
</dbReference>
<dbReference type="SUPFAM" id="SSF54236">
    <property type="entry name" value="Ubiquitin-like"/>
    <property type="match status" value="1"/>
</dbReference>